<feature type="transmembrane region" description="Helical" evidence="7">
    <location>
        <begin position="81"/>
        <end position="99"/>
    </location>
</feature>
<evidence type="ECO:0000256" key="6">
    <source>
        <dbReference type="ARBA" id="ARBA00023136"/>
    </source>
</evidence>
<keyword evidence="3" id="KW-0813">Transport</keyword>
<keyword evidence="11" id="KW-1185">Reference proteome</keyword>
<evidence type="ECO:0000313" key="11">
    <source>
        <dbReference type="Proteomes" id="UP000199531"/>
    </source>
</evidence>
<dbReference type="InterPro" id="IPR027469">
    <property type="entry name" value="Cation_efflux_TMD_sf"/>
</dbReference>
<dbReference type="Proteomes" id="UP000199531">
    <property type="component" value="Unassembled WGS sequence"/>
</dbReference>
<dbReference type="NCBIfam" id="TIGR01297">
    <property type="entry name" value="CDF"/>
    <property type="match status" value="1"/>
</dbReference>
<organism evidence="10 11">
    <name type="scientific">Brachymonas denitrificans DSM 15123</name>
    <dbReference type="NCBI Taxonomy" id="1121117"/>
    <lineage>
        <taxon>Bacteria</taxon>
        <taxon>Pseudomonadati</taxon>
        <taxon>Pseudomonadota</taxon>
        <taxon>Betaproteobacteria</taxon>
        <taxon>Burkholderiales</taxon>
        <taxon>Comamonadaceae</taxon>
        <taxon>Brachymonas</taxon>
    </lineage>
</organism>
<dbReference type="Gene3D" id="3.30.70.1350">
    <property type="entry name" value="Cation efflux protein, cytoplasmic domain"/>
    <property type="match status" value="1"/>
</dbReference>
<evidence type="ECO:0000256" key="5">
    <source>
        <dbReference type="ARBA" id="ARBA00022989"/>
    </source>
</evidence>
<proteinExistence type="inferred from homology"/>
<sequence>MKLPRPKTLLWMSAAAAVLTIILKTLAWYVTGSVGLLSDAMESFVNLAGAVFALMMVTIAERPADEDHPHGHHKAEYFSSGFEGMLIFGAALGILWTSVDRLMHPQPLEQLGWGMAFSLASTVLNGVGAWVLLKAAKVHNSIALEADGRHLRTDVWTSIGVVAGVALVQVTGWLWLDPVVAIAVALNILKEGWHLIRNSSHGLMDSAVDPETADSIQQTLDRFVQQEKDAQGRELVRFDHVVTRAAAQRSFVSMHMHMPASWTLGRSAKLRNDVERALVESQPQLHATIEMLPSDVEPVQTLGELEPVVEPATAGAAVT</sequence>
<dbReference type="SUPFAM" id="SSF160240">
    <property type="entry name" value="Cation efflux protein cytoplasmic domain-like"/>
    <property type="match status" value="1"/>
</dbReference>
<dbReference type="GO" id="GO:0006882">
    <property type="term" value="P:intracellular zinc ion homeostasis"/>
    <property type="evidence" value="ECO:0007669"/>
    <property type="project" value="TreeGrafter"/>
</dbReference>
<dbReference type="GO" id="GO:0015093">
    <property type="term" value="F:ferrous iron transmembrane transporter activity"/>
    <property type="evidence" value="ECO:0007669"/>
    <property type="project" value="TreeGrafter"/>
</dbReference>
<keyword evidence="5 7" id="KW-1133">Transmembrane helix</keyword>
<dbReference type="InterPro" id="IPR002524">
    <property type="entry name" value="Cation_efflux"/>
</dbReference>
<comment type="similarity">
    <text evidence="2">Belongs to the cation diffusion facilitator (CDF) transporter (TC 2.A.4) family.</text>
</comment>
<dbReference type="InterPro" id="IPR027470">
    <property type="entry name" value="Cation_efflux_CTD"/>
</dbReference>
<dbReference type="PANTHER" id="PTHR43840">
    <property type="entry name" value="MITOCHONDRIAL METAL TRANSPORTER 1-RELATED"/>
    <property type="match status" value="1"/>
</dbReference>
<feature type="domain" description="Cation efflux protein transmembrane" evidence="8">
    <location>
        <begin position="10"/>
        <end position="204"/>
    </location>
</feature>
<comment type="subcellular location">
    <subcellularLocation>
        <location evidence="1">Membrane</location>
        <topology evidence="1">Multi-pass membrane protein</topology>
    </subcellularLocation>
</comment>
<dbReference type="InterPro" id="IPR036837">
    <property type="entry name" value="Cation_efflux_CTD_sf"/>
</dbReference>
<dbReference type="GO" id="GO:0015341">
    <property type="term" value="F:zinc efflux antiporter activity"/>
    <property type="evidence" value="ECO:0007669"/>
    <property type="project" value="TreeGrafter"/>
</dbReference>
<evidence type="ECO:0000259" key="9">
    <source>
        <dbReference type="Pfam" id="PF16916"/>
    </source>
</evidence>
<feature type="transmembrane region" description="Helical" evidence="7">
    <location>
        <begin position="43"/>
        <end position="60"/>
    </location>
</feature>
<dbReference type="Pfam" id="PF16916">
    <property type="entry name" value="ZT_dimer"/>
    <property type="match status" value="1"/>
</dbReference>
<evidence type="ECO:0000259" key="8">
    <source>
        <dbReference type="Pfam" id="PF01545"/>
    </source>
</evidence>
<dbReference type="STRING" id="1121117.SAMN02745977_01343"/>
<reference evidence="10 11" key="1">
    <citation type="submission" date="2016-10" db="EMBL/GenBank/DDBJ databases">
        <authorList>
            <person name="de Groot N.N."/>
        </authorList>
    </citation>
    <scope>NUCLEOTIDE SEQUENCE [LARGE SCALE GENOMIC DNA]</scope>
    <source>
        <strain evidence="10 11">DSM 15123</strain>
    </source>
</reference>
<dbReference type="SUPFAM" id="SSF161111">
    <property type="entry name" value="Cation efflux protein transmembrane domain-like"/>
    <property type="match status" value="1"/>
</dbReference>
<feature type="transmembrane region" description="Helical" evidence="7">
    <location>
        <begin position="111"/>
        <end position="133"/>
    </location>
</feature>
<dbReference type="EMBL" id="FOCW01000002">
    <property type="protein sequence ID" value="SEN47930.1"/>
    <property type="molecule type" value="Genomic_DNA"/>
</dbReference>
<gene>
    <name evidence="10" type="ORF">SAMN02745977_01343</name>
</gene>
<feature type="transmembrane region" description="Helical" evidence="7">
    <location>
        <begin position="154"/>
        <end position="176"/>
    </location>
</feature>
<dbReference type="AlphaFoldDB" id="A0A1H8GVU2"/>
<evidence type="ECO:0000313" key="10">
    <source>
        <dbReference type="EMBL" id="SEN47930.1"/>
    </source>
</evidence>
<accession>A0A1H8GVU2</accession>
<dbReference type="Pfam" id="PF01545">
    <property type="entry name" value="Cation_efflux"/>
    <property type="match status" value="1"/>
</dbReference>
<dbReference type="RefSeq" id="WP_234970051.1">
    <property type="nucleotide sequence ID" value="NZ_FOCW01000002.1"/>
</dbReference>
<dbReference type="InterPro" id="IPR058533">
    <property type="entry name" value="Cation_efflux_TM"/>
</dbReference>
<keyword evidence="6 7" id="KW-0472">Membrane</keyword>
<feature type="domain" description="Cation efflux protein cytoplasmic" evidence="9">
    <location>
        <begin position="236"/>
        <end position="293"/>
    </location>
</feature>
<feature type="transmembrane region" description="Helical" evidence="7">
    <location>
        <begin position="9"/>
        <end position="31"/>
    </location>
</feature>
<dbReference type="InterPro" id="IPR050291">
    <property type="entry name" value="CDF_Transporter"/>
</dbReference>
<dbReference type="GO" id="GO:0005886">
    <property type="term" value="C:plasma membrane"/>
    <property type="evidence" value="ECO:0007669"/>
    <property type="project" value="TreeGrafter"/>
</dbReference>
<dbReference type="GO" id="GO:0015086">
    <property type="term" value="F:cadmium ion transmembrane transporter activity"/>
    <property type="evidence" value="ECO:0007669"/>
    <property type="project" value="TreeGrafter"/>
</dbReference>
<evidence type="ECO:0000256" key="1">
    <source>
        <dbReference type="ARBA" id="ARBA00004141"/>
    </source>
</evidence>
<dbReference type="Gene3D" id="1.20.1510.10">
    <property type="entry name" value="Cation efflux protein transmembrane domain"/>
    <property type="match status" value="1"/>
</dbReference>
<name>A0A1H8GVU2_9BURK</name>
<evidence type="ECO:0000256" key="2">
    <source>
        <dbReference type="ARBA" id="ARBA00008114"/>
    </source>
</evidence>
<dbReference type="PANTHER" id="PTHR43840:SF15">
    <property type="entry name" value="MITOCHONDRIAL METAL TRANSPORTER 1-RELATED"/>
    <property type="match status" value="1"/>
</dbReference>
<evidence type="ECO:0000256" key="7">
    <source>
        <dbReference type="SAM" id="Phobius"/>
    </source>
</evidence>
<evidence type="ECO:0000256" key="3">
    <source>
        <dbReference type="ARBA" id="ARBA00022448"/>
    </source>
</evidence>
<evidence type="ECO:0000256" key="4">
    <source>
        <dbReference type="ARBA" id="ARBA00022692"/>
    </source>
</evidence>
<keyword evidence="4 7" id="KW-0812">Transmembrane</keyword>
<protein>
    <submittedName>
        <fullName evidence="10">Cation diffusion facilitator family transporter</fullName>
    </submittedName>
</protein>